<dbReference type="Proteomes" id="UP000694404">
    <property type="component" value="Unplaced"/>
</dbReference>
<keyword evidence="3" id="KW-0597">Phosphoprotein</keyword>
<dbReference type="GO" id="GO:0001725">
    <property type="term" value="C:stress fiber"/>
    <property type="evidence" value="ECO:0007669"/>
    <property type="project" value="TreeGrafter"/>
</dbReference>
<feature type="compositionally biased region" description="Polar residues" evidence="5">
    <location>
        <begin position="84"/>
        <end position="95"/>
    </location>
</feature>
<dbReference type="GO" id="GO:0030032">
    <property type="term" value="P:lamellipodium assembly"/>
    <property type="evidence" value="ECO:0007669"/>
    <property type="project" value="TreeGrafter"/>
</dbReference>
<dbReference type="GO" id="GO:0005737">
    <property type="term" value="C:cytoplasm"/>
    <property type="evidence" value="ECO:0007669"/>
    <property type="project" value="UniProtKB-SubCell"/>
</dbReference>
<dbReference type="AlphaFoldDB" id="A0A8C0ILG2"/>
<dbReference type="PANTHER" id="PTHR24213:SF18">
    <property type="entry name" value="ACTIN-BINDING LIM PROTEIN 1"/>
    <property type="match status" value="1"/>
</dbReference>
<keyword evidence="8" id="KW-1185">Reference proteome</keyword>
<evidence type="ECO:0000256" key="3">
    <source>
        <dbReference type="ARBA" id="ARBA00022553"/>
    </source>
</evidence>
<dbReference type="SUPFAM" id="SSF47050">
    <property type="entry name" value="VHP, Villin headpiece domain"/>
    <property type="match status" value="1"/>
</dbReference>
<accession>A0A8C0ILG2</accession>
<dbReference type="InterPro" id="IPR032402">
    <property type="entry name" value="AbLIM_anchor"/>
</dbReference>
<keyword evidence="4" id="KW-0677">Repeat</keyword>
<reference evidence="7" key="2">
    <citation type="submission" date="2025-09" db="UniProtKB">
        <authorList>
            <consortium name="Ensembl"/>
        </authorList>
    </citation>
    <scope>IDENTIFICATION</scope>
</reference>
<evidence type="ECO:0000256" key="1">
    <source>
        <dbReference type="ARBA" id="ARBA00004496"/>
    </source>
</evidence>
<dbReference type="InterPro" id="IPR051618">
    <property type="entry name" value="Actin-binding_LIM"/>
</dbReference>
<sequence>CFTEGEWIMHYSIPGSTVWHPDCKQSTKAEDKLRAKVDNEILDYKDLAAIPKVKAIYDIERPDLITYEPFYTSAYEERQERQSLGESPRTLSPTPSAEGYQDVRDRMIHRSTSQGSISSPVYSRHSYTPTMSRSPQHFHRPDQGINIYRKPPIYKQHDATALAAQSKSSEDIIKSSKFPAAHAPAPNEIPKIETDHWPGPPSLAAVGADMRRRSSGREEEDEELQRRRQLQEEQLMKLNSGLGQLILKEEMEKETRDRPPLSASRYDSPINSSSASKTSSLPGYGRNGLHRPVSTDFGQYNSYGDVSGDVRGKSLPDGHVPGMRMDRGVSMPNMLEPKLSFFYSVMWTNQETDFRHLAPEVFQEIFGMTIQEFDKLPLWRRNDMKKKAKLF</sequence>
<feature type="compositionally biased region" description="Polar residues" evidence="5">
    <location>
        <begin position="110"/>
        <end position="135"/>
    </location>
</feature>
<dbReference type="Pfam" id="PF02209">
    <property type="entry name" value="VHP"/>
    <property type="match status" value="1"/>
</dbReference>
<keyword evidence="2" id="KW-0963">Cytoplasm</keyword>
<dbReference type="Pfam" id="PF16182">
    <property type="entry name" value="AbLIM_anchor"/>
    <property type="match status" value="1"/>
</dbReference>
<evidence type="ECO:0000313" key="8">
    <source>
        <dbReference type="Proteomes" id="UP000694404"/>
    </source>
</evidence>
<dbReference type="PROSITE" id="PS51089">
    <property type="entry name" value="HP"/>
    <property type="match status" value="1"/>
</dbReference>
<evidence type="ECO:0000259" key="6">
    <source>
        <dbReference type="PROSITE" id="PS51089"/>
    </source>
</evidence>
<dbReference type="InterPro" id="IPR036886">
    <property type="entry name" value="Villin_headpiece_dom_sf"/>
</dbReference>
<dbReference type="SMART" id="SM00153">
    <property type="entry name" value="VHP"/>
    <property type="match status" value="1"/>
</dbReference>
<dbReference type="GO" id="GO:0007010">
    <property type="term" value="P:cytoskeleton organization"/>
    <property type="evidence" value="ECO:0007669"/>
    <property type="project" value="InterPro"/>
</dbReference>
<gene>
    <name evidence="7" type="primary">ABLIM1</name>
</gene>
<dbReference type="Ensembl" id="ENSCABT00000003739.1">
    <property type="protein sequence ID" value="ENSCABP00000003438.1"/>
    <property type="gene ID" value="ENSCABG00000002611.1"/>
</dbReference>
<evidence type="ECO:0000256" key="4">
    <source>
        <dbReference type="ARBA" id="ARBA00022737"/>
    </source>
</evidence>
<proteinExistence type="predicted"/>
<evidence type="ECO:0000313" key="7">
    <source>
        <dbReference type="Ensembl" id="ENSCABP00000003438.1"/>
    </source>
</evidence>
<organism evidence="7 8">
    <name type="scientific">Chelonoidis abingdonii</name>
    <name type="common">Abingdon island giant tortoise</name>
    <name type="synonym">Testudo abingdonii</name>
    <dbReference type="NCBI Taxonomy" id="106734"/>
    <lineage>
        <taxon>Eukaryota</taxon>
        <taxon>Metazoa</taxon>
        <taxon>Chordata</taxon>
        <taxon>Craniata</taxon>
        <taxon>Vertebrata</taxon>
        <taxon>Euteleostomi</taxon>
        <taxon>Archelosauria</taxon>
        <taxon>Testudinata</taxon>
        <taxon>Testudines</taxon>
        <taxon>Cryptodira</taxon>
        <taxon>Durocryptodira</taxon>
        <taxon>Testudinoidea</taxon>
        <taxon>Testudinidae</taxon>
        <taxon>Chelonoidis</taxon>
    </lineage>
</organism>
<dbReference type="InterPro" id="IPR003128">
    <property type="entry name" value="Villin_headpiece"/>
</dbReference>
<reference evidence="7" key="1">
    <citation type="submission" date="2025-08" db="UniProtKB">
        <authorList>
            <consortium name="Ensembl"/>
        </authorList>
    </citation>
    <scope>IDENTIFICATION</scope>
</reference>
<feature type="domain" description="HP" evidence="6">
    <location>
        <begin position="356"/>
        <end position="391"/>
    </location>
</feature>
<dbReference type="Gene3D" id="1.10.950.10">
    <property type="entry name" value="Villin headpiece domain"/>
    <property type="match status" value="1"/>
</dbReference>
<dbReference type="PANTHER" id="PTHR24213">
    <property type="entry name" value="ACTIN-BINDING LIM PROTEIN"/>
    <property type="match status" value="1"/>
</dbReference>
<dbReference type="GO" id="GO:0051015">
    <property type="term" value="F:actin filament binding"/>
    <property type="evidence" value="ECO:0007669"/>
    <property type="project" value="TreeGrafter"/>
</dbReference>
<dbReference type="GO" id="GO:0060271">
    <property type="term" value="P:cilium assembly"/>
    <property type="evidence" value="ECO:0007669"/>
    <property type="project" value="TreeGrafter"/>
</dbReference>
<protein>
    <submittedName>
        <fullName evidence="7">Actin binding LIM protein 1</fullName>
    </submittedName>
</protein>
<feature type="region of interest" description="Disordered" evidence="5">
    <location>
        <begin position="77"/>
        <end position="142"/>
    </location>
</feature>
<name>A0A8C0ILG2_CHEAB</name>
<evidence type="ECO:0000256" key="5">
    <source>
        <dbReference type="SAM" id="MobiDB-lite"/>
    </source>
</evidence>
<feature type="compositionally biased region" description="Basic and acidic residues" evidence="5">
    <location>
        <begin position="250"/>
        <end position="259"/>
    </location>
</feature>
<comment type="subcellular location">
    <subcellularLocation>
        <location evidence="1">Cytoplasm</location>
    </subcellularLocation>
</comment>
<feature type="region of interest" description="Disordered" evidence="5">
    <location>
        <begin position="179"/>
        <end position="228"/>
    </location>
</feature>
<evidence type="ECO:0000256" key="2">
    <source>
        <dbReference type="ARBA" id="ARBA00022490"/>
    </source>
</evidence>
<feature type="compositionally biased region" description="Polar residues" evidence="5">
    <location>
        <begin position="269"/>
        <end position="281"/>
    </location>
</feature>
<dbReference type="GeneTree" id="ENSGT00950000182850"/>
<feature type="region of interest" description="Disordered" evidence="5">
    <location>
        <begin position="250"/>
        <end position="296"/>
    </location>
</feature>